<dbReference type="RefSeq" id="WP_322498878.1">
    <property type="nucleotide sequence ID" value="NZ_JARGYU010000002.1"/>
</dbReference>
<dbReference type="Pfam" id="PF01765">
    <property type="entry name" value="RRF"/>
    <property type="match status" value="1"/>
</dbReference>
<dbReference type="Proteomes" id="UP001289135">
    <property type="component" value="Unassembled WGS sequence"/>
</dbReference>
<gene>
    <name evidence="7" type="ORF">Lyticum_00635</name>
</gene>
<evidence type="ECO:0000313" key="7">
    <source>
        <dbReference type="EMBL" id="MDZ5761455.1"/>
    </source>
</evidence>
<evidence type="ECO:0000256" key="2">
    <source>
        <dbReference type="ARBA" id="ARBA00005912"/>
    </source>
</evidence>
<evidence type="ECO:0000256" key="3">
    <source>
        <dbReference type="ARBA" id="ARBA00022490"/>
    </source>
</evidence>
<dbReference type="InterPro" id="IPR023584">
    <property type="entry name" value="Ribosome_recyc_fac_dom"/>
</dbReference>
<dbReference type="Gene3D" id="1.10.132.20">
    <property type="entry name" value="Ribosome-recycling factor"/>
    <property type="match status" value="1"/>
</dbReference>
<dbReference type="SUPFAM" id="SSF55194">
    <property type="entry name" value="Ribosome recycling factor, RRF"/>
    <property type="match status" value="1"/>
</dbReference>
<dbReference type="PANTHER" id="PTHR20982">
    <property type="entry name" value="RIBOSOME RECYCLING FACTOR"/>
    <property type="match status" value="1"/>
</dbReference>
<comment type="subcellular location">
    <subcellularLocation>
        <location evidence="1">Cytoplasm</location>
    </subcellularLocation>
</comment>
<dbReference type="AlphaFoldDB" id="A0AAE4VK50"/>
<evidence type="ECO:0000256" key="4">
    <source>
        <dbReference type="ARBA" id="ARBA00022917"/>
    </source>
</evidence>
<keyword evidence="3" id="KW-0963">Cytoplasm</keyword>
<dbReference type="InterPro" id="IPR036191">
    <property type="entry name" value="RRF_sf"/>
</dbReference>
<evidence type="ECO:0000256" key="1">
    <source>
        <dbReference type="ARBA" id="ARBA00004496"/>
    </source>
</evidence>
<dbReference type="InterPro" id="IPR002661">
    <property type="entry name" value="Ribosome_recyc_fac"/>
</dbReference>
<dbReference type="GO" id="GO:0006412">
    <property type="term" value="P:translation"/>
    <property type="evidence" value="ECO:0007669"/>
    <property type="project" value="UniProtKB-KW"/>
</dbReference>
<dbReference type="FunFam" id="3.30.1360.40:FF:000001">
    <property type="entry name" value="Ribosome-recycling factor"/>
    <property type="match status" value="1"/>
</dbReference>
<feature type="domain" description="Ribosome recycling factor" evidence="6">
    <location>
        <begin position="34"/>
        <end position="194"/>
    </location>
</feature>
<organism evidence="7 8">
    <name type="scientific">Lyticum sinuosum</name>
    <dbReference type="NCBI Taxonomy" id="1332059"/>
    <lineage>
        <taxon>Bacteria</taxon>
        <taxon>Pseudomonadati</taxon>
        <taxon>Pseudomonadota</taxon>
        <taxon>Alphaproteobacteria</taxon>
        <taxon>Rickettsiales</taxon>
        <taxon>Lyticum</taxon>
    </lineage>
</organism>
<evidence type="ECO:0000313" key="8">
    <source>
        <dbReference type="Proteomes" id="UP001289135"/>
    </source>
</evidence>
<keyword evidence="8" id="KW-1185">Reference proteome</keyword>
<comment type="function">
    <text evidence="5">Responsible for the release of ribosomes from messenger RNA at the termination of protein biosynthesis. May increase the efficiency of translation by recycling ribosomes from one round of translation to another.</text>
</comment>
<comment type="caution">
    <text evidence="7">The sequence shown here is derived from an EMBL/GenBank/DDBJ whole genome shotgun (WGS) entry which is preliminary data.</text>
</comment>
<dbReference type="GO" id="GO:0005737">
    <property type="term" value="C:cytoplasm"/>
    <property type="evidence" value="ECO:0007669"/>
    <property type="project" value="UniProtKB-SubCell"/>
</dbReference>
<dbReference type="Gene3D" id="3.30.1360.40">
    <property type="match status" value="1"/>
</dbReference>
<comment type="similarity">
    <text evidence="2">Belongs to the RRF family.</text>
</comment>
<dbReference type="NCBIfam" id="TIGR00496">
    <property type="entry name" value="frr"/>
    <property type="match status" value="1"/>
</dbReference>
<reference evidence="7" key="1">
    <citation type="submission" date="2023-02" db="EMBL/GenBank/DDBJ databases">
        <title>Host association and intracellularity evolved multiple times independently in the Rickettsiales.</title>
        <authorList>
            <person name="Castelli M."/>
            <person name="Nardi T."/>
            <person name="Gammuto L."/>
            <person name="Bellinzona G."/>
            <person name="Sabaneyeva E."/>
            <person name="Potekhin A."/>
            <person name="Serra V."/>
            <person name="Petroni G."/>
            <person name="Sassera D."/>
        </authorList>
    </citation>
    <scope>NUCLEOTIDE SEQUENCE</scope>
    <source>
        <strain evidence="7">USBL-36I1</strain>
    </source>
</reference>
<accession>A0AAE4VK50</accession>
<proteinExistence type="inferred from homology"/>
<dbReference type="GO" id="GO:0043023">
    <property type="term" value="F:ribosomal large subunit binding"/>
    <property type="evidence" value="ECO:0007669"/>
    <property type="project" value="TreeGrafter"/>
</dbReference>
<keyword evidence="4" id="KW-0648">Protein biosynthesis</keyword>
<evidence type="ECO:0000259" key="6">
    <source>
        <dbReference type="Pfam" id="PF01765"/>
    </source>
</evidence>
<dbReference type="EMBL" id="JARGYU010000002">
    <property type="protein sequence ID" value="MDZ5761455.1"/>
    <property type="molecule type" value="Genomic_DNA"/>
</dbReference>
<evidence type="ECO:0000256" key="5">
    <source>
        <dbReference type="ARBA" id="ARBA00025050"/>
    </source>
</evidence>
<dbReference type="PANTHER" id="PTHR20982:SF3">
    <property type="entry name" value="MITOCHONDRIAL RIBOSOME RECYCLING FACTOR PSEUDO 1"/>
    <property type="match status" value="1"/>
</dbReference>
<protein>
    <submittedName>
        <fullName evidence="7">Ribosome-recycling factor</fullName>
    </submittedName>
</protein>
<dbReference type="FunFam" id="1.10.132.20:FF:000001">
    <property type="entry name" value="Ribosome-recycling factor"/>
    <property type="match status" value="1"/>
</dbReference>
<sequence>MIKDSKMSQEFPFIAHDIDDMNKRVDGAKNQLVHKLNSLRTGRASPSMVENIKVEVYGDLKKIKEISSITASDARCIVIKLWDKSLVKATEKAIRESGLGFNPIIEIDTLRVPVPDMTGDQRNLMVRKAKEYSEEAKVAIRNIRRDIIDIIKKLEKNKEVSEDDCKKASKKIQDQINVYIEDIDKLVKVKIQEIEI</sequence>
<name>A0AAE4VK50_9RICK</name>